<evidence type="ECO:0000256" key="5">
    <source>
        <dbReference type="RuleBase" id="RU003968"/>
    </source>
</evidence>
<accession>A0AAU9VCX8</accession>
<evidence type="ECO:0000313" key="10">
    <source>
        <dbReference type="Proteomes" id="UP001153954"/>
    </source>
</evidence>
<dbReference type="SUPFAM" id="SSF51905">
    <property type="entry name" value="FAD/NAD(P)-binding domain"/>
    <property type="match status" value="1"/>
</dbReference>
<comment type="cofactor">
    <cofactor evidence="1">
        <name>FAD</name>
        <dbReference type="ChEBI" id="CHEBI:57692"/>
    </cofactor>
</comment>
<dbReference type="InterPro" id="IPR000172">
    <property type="entry name" value="GMC_OxRdtase_N"/>
</dbReference>
<comment type="similarity">
    <text evidence="2 5">Belongs to the GMC oxidoreductase family.</text>
</comment>
<protein>
    <recommendedName>
        <fullName evidence="7 8">Glucose-methanol-choline oxidoreductase N-terminal domain-containing protein</fullName>
    </recommendedName>
</protein>
<dbReference type="EMBL" id="CAKOGL010000031">
    <property type="protein sequence ID" value="CAH2108630.1"/>
    <property type="molecule type" value="Genomic_DNA"/>
</dbReference>
<dbReference type="Gene3D" id="3.30.560.10">
    <property type="entry name" value="Glucose Oxidase, domain 3"/>
    <property type="match status" value="1"/>
</dbReference>
<dbReference type="PANTHER" id="PTHR11552:SF147">
    <property type="entry name" value="CHOLINE DEHYDROGENASE, MITOCHONDRIAL"/>
    <property type="match status" value="1"/>
</dbReference>
<organism evidence="9 10">
    <name type="scientific">Euphydryas editha</name>
    <name type="common">Edith's checkerspot</name>
    <dbReference type="NCBI Taxonomy" id="104508"/>
    <lineage>
        <taxon>Eukaryota</taxon>
        <taxon>Metazoa</taxon>
        <taxon>Ecdysozoa</taxon>
        <taxon>Arthropoda</taxon>
        <taxon>Hexapoda</taxon>
        <taxon>Insecta</taxon>
        <taxon>Pterygota</taxon>
        <taxon>Neoptera</taxon>
        <taxon>Endopterygota</taxon>
        <taxon>Lepidoptera</taxon>
        <taxon>Glossata</taxon>
        <taxon>Ditrysia</taxon>
        <taxon>Papilionoidea</taxon>
        <taxon>Nymphalidae</taxon>
        <taxon>Nymphalinae</taxon>
        <taxon>Euphydryas</taxon>
    </lineage>
</organism>
<feature type="transmembrane region" description="Helical" evidence="6">
    <location>
        <begin position="12"/>
        <end position="32"/>
    </location>
</feature>
<name>A0AAU9VCX8_EUPED</name>
<dbReference type="PANTHER" id="PTHR11552">
    <property type="entry name" value="GLUCOSE-METHANOL-CHOLINE GMC OXIDOREDUCTASE"/>
    <property type="match status" value="1"/>
</dbReference>
<dbReference type="Pfam" id="PF05199">
    <property type="entry name" value="GMC_oxred_C"/>
    <property type="match status" value="1"/>
</dbReference>
<keyword evidence="4 5" id="KW-0274">FAD</keyword>
<comment type="caution">
    <text evidence="9">The sequence shown here is derived from an EMBL/GenBank/DDBJ whole genome shotgun (WGS) entry which is preliminary data.</text>
</comment>
<keyword evidence="6" id="KW-1133">Transmembrane helix</keyword>
<keyword evidence="6" id="KW-0812">Transmembrane</keyword>
<dbReference type="PIRSF" id="PIRSF000137">
    <property type="entry name" value="Alcohol_oxidase"/>
    <property type="match status" value="1"/>
</dbReference>
<dbReference type="Proteomes" id="UP001153954">
    <property type="component" value="Unassembled WGS sequence"/>
</dbReference>
<gene>
    <name evidence="9" type="ORF">EEDITHA_LOCUS22549</name>
</gene>
<dbReference type="Pfam" id="PF00732">
    <property type="entry name" value="GMC_oxred_N"/>
    <property type="match status" value="1"/>
</dbReference>
<dbReference type="PROSITE" id="PS00623">
    <property type="entry name" value="GMC_OXRED_1"/>
    <property type="match status" value="1"/>
</dbReference>
<keyword evidence="3 5" id="KW-0285">Flavoprotein</keyword>
<dbReference type="AlphaFoldDB" id="A0AAU9VCX8"/>
<dbReference type="GO" id="GO:0016614">
    <property type="term" value="F:oxidoreductase activity, acting on CH-OH group of donors"/>
    <property type="evidence" value="ECO:0007669"/>
    <property type="project" value="InterPro"/>
</dbReference>
<feature type="domain" description="Glucose-methanol-choline oxidoreductase N-terminal" evidence="8">
    <location>
        <begin position="297"/>
        <end position="311"/>
    </location>
</feature>
<proteinExistence type="inferred from homology"/>
<dbReference type="PROSITE" id="PS00624">
    <property type="entry name" value="GMC_OXRED_2"/>
    <property type="match status" value="1"/>
</dbReference>
<evidence type="ECO:0000259" key="8">
    <source>
        <dbReference type="PROSITE" id="PS00624"/>
    </source>
</evidence>
<dbReference type="InterPro" id="IPR007867">
    <property type="entry name" value="GMC_OxRtase_C"/>
</dbReference>
<evidence type="ECO:0000256" key="2">
    <source>
        <dbReference type="ARBA" id="ARBA00010790"/>
    </source>
</evidence>
<dbReference type="Gene3D" id="3.50.50.60">
    <property type="entry name" value="FAD/NAD(P)-binding domain"/>
    <property type="match status" value="1"/>
</dbReference>
<sequence>MWFVWAQFQVKILVPVITLIQIAVIIITSSLFPQDYPKNANVLDGQSFDFVIVGGGSAGCVVANRLTEVGNWSVLLIEAGDDPPYVSEIPGVSVLLGATLPDWEYYSTNDGYSGKAHKRKKIHTIQGKSLGGSSNVNYMYYVKGNEKDYQDWVERGNLGWDWDTVTKYFRKFERSKTESDSSGYLTVSQPLWEHETKEYFSAFKEKGYSILEDTKGYNQLGYFVPSFTIDDQIHRRQSSSLAYIKPIMKRPNLYLLKKTVATKIILDKNKKAIAVNVKENNVKKRIFANNEIIVSAGSLNSPKLLMLSGIGQKEHLEGIDIEAHVDLPNVGTNLQDHMLVPVILSTRNDSKFFIDNFKLLTRANHFPVAPIMGFVALDKNQTFPDYQVTTCPVTSGSLLPMLICSQVFEWNDEICIAIANATTHRDILFTLISFLHPKSRGTVRLKSKNPDDEPIINAGYFSNEDDLKKFAKSVKDFTDIKSTKYFKHINSEIVNLNVKECNNSKFGSQKYWECYVLNLVASQFHYSGTCAMGPEGEGVVDERLRVRGVQGLRVVDASVMPSIVSGNTYATVLMIAEKASDMIKNENGIRDHNS</sequence>
<dbReference type="SUPFAM" id="SSF54373">
    <property type="entry name" value="FAD-linked reductases, C-terminal domain"/>
    <property type="match status" value="1"/>
</dbReference>
<evidence type="ECO:0000256" key="1">
    <source>
        <dbReference type="ARBA" id="ARBA00001974"/>
    </source>
</evidence>
<evidence type="ECO:0000256" key="4">
    <source>
        <dbReference type="ARBA" id="ARBA00022827"/>
    </source>
</evidence>
<feature type="domain" description="Glucose-methanol-choline oxidoreductase N-terminal" evidence="7">
    <location>
        <begin position="127"/>
        <end position="150"/>
    </location>
</feature>
<dbReference type="GO" id="GO:0050660">
    <property type="term" value="F:flavin adenine dinucleotide binding"/>
    <property type="evidence" value="ECO:0007669"/>
    <property type="project" value="InterPro"/>
</dbReference>
<keyword evidence="10" id="KW-1185">Reference proteome</keyword>
<evidence type="ECO:0000256" key="3">
    <source>
        <dbReference type="ARBA" id="ARBA00022630"/>
    </source>
</evidence>
<reference evidence="9" key="1">
    <citation type="submission" date="2022-03" db="EMBL/GenBank/DDBJ databases">
        <authorList>
            <person name="Tunstrom K."/>
        </authorList>
    </citation>
    <scope>NUCLEOTIDE SEQUENCE</scope>
</reference>
<evidence type="ECO:0000256" key="6">
    <source>
        <dbReference type="SAM" id="Phobius"/>
    </source>
</evidence>
<evidence type="ECO:0000313" key="9">
    <source>
        <dbReference type="EMBL" id="CAH2108630.1"/>
    </source>
</evidence>
<dbReference type="InterPro" id="IPR012132">
    <property type="entry name" value="GMC_OxRdtase"/>
</dbReference>
<dbReference type="InterPro" id="IPR036188">
    <property type="entry name" value="FAD/NAD-bd_sf"/>
</dbReference>
<keyword evidence="6" id="KW-0472">Membrane</keyword>
<evidence type="ECO:0000259" key="7">
    <source>
        <dbReference type="PROSITE" id="PS00623"/>
    </source>
</evidence>